<keyword evidence="2" id="KW-0472">Membrane</keyword>
<feature type="transmembrane region" description="Helical" evidence="2">
    <location>
        <begin position="67"/>
        <end position="87"/>
    </location>
</feature>
<feature type="transmembrane region" description="Helical" evidence="2">
    <location>
        <begin position="32"/>
        <end position="55"/>
    </location>
</feature>
<organism evidence="4 5">
    <name type="scientific">Candidatus Treponema excrementipullorum</name>
    <dbReference type="NCBI Taxonomy" id="2838768"/>
    <lineage>
        <taxon>Bacteria</taxon>
        <taxon>Pseudomonadati</taxon>
        <taxon>Spirochaetota</taxon>
        <taxon>Spirochaetia</taxon>
        <taxon>Spirochaetales</taxon>
        <taxon>Treponemataceae</taxon>
        <taxon>Treponema</taxon>
    </lineage>
</organism>
<dbReference type="PANTHER" id="PTHR43156:SF2">
    <property type="entry name" value="STAGE II SPORULATION PROTEIN E"/>
    <property type="match status" value="1"/>
</dbReference>
<dbReference type="AlphaFoldDB" id="A0A9E2L184"/>
<gene>
    <name evidence="4" type="ORF">IAA16_00275</name>
</gene>
<sequence>MIFLILNGILFFSLFGISLYVERILDKKNIIFFNNLLFLILAVFFRTVLLALVLFTDKIGTIRIVTVLSYSFETAFVLGFINSVVAFPKGTTHIGISVLKFLIFAIITFFMFMNLEIVAFGKDVGLLLSSPVVIEDLGFTWIDLWKSFCFYFLPLAAALYIVIRPDNTKRKLNREKLLYNLVSLAVIMAINPVFDSLETKIAFFNSLHGFGFALALWIYYRSLKLDILFDFEYVINKSLTLLLLKISPGMFCGFIFYLVMPYRESFPLLFIVVIFSTILGVTIIVQLLEKPFRRIESGFSQTFEKEMEKDFVNLDYDASLRKFCRAVDTIFETHLGTPGLTVYLNNGTEFKSIYNSYGRIKTIQTDKNFFNRLLSTNTNIFFRNMVQSDHNLYGIEKEIDEFFAETESEGCILLTEGHRVFGMILLEQKHLGNEYNSYDHATLEKLYPYIFVAGYYINSIANEKIIDVIKREIRMSDQVIQSIQQNMDLIKNPSIDVGYVMRPARSIGGEFIDFLRLNENRHIFIIGSMSGKGLTASMSMVIMKSIIRTYLAETHDFKQLVEKVNAFIKNNMPRGTFFAGVFGLIDFTDNNLYYINCGIPTLMLYTKAYNNVIEVQGDGYVLGFVDNINKYIKVKKIKINVGDIIFCCTNGLIEARSIRNETFGKSRIQDLIVENLNYSAEKMNQFILEAMQVFISQKQETDVTMLTMKFLKKEL</sequence>
<feature type="transmembrane region" description="Helical" evidence="2">
    <location>
        <begin position="6"/>
        <end position="25"/>
    </location>
</feature>
<comment type="caution">
    <text evidence="4">The sequence shown here is derived from an EMBL/GenBank/DDBJ whole genome shotgun (WGS) entry which is preliminary data.</text>
</comment>
<feature type="transmembrane region" description="Helical" evidence="2">
    <location>
        <begin position="99"/>
        <end position="121"/>
    </location>
</feature>
<dbReference type="Proteomes" id="UP000823914">
    <property type="component" value="Unassembled WGS sequence"/>
</dbReference>
<feature type="transmembrane region" description="Helical" evidence="2">
    <location>
        <begin position="144"/>
        <end position="165"/>
    </location>
</feature>
<accession>A0A9E2L184</accession>
<dbReference type="InterPro" id="IPR052016">
    <property type="entry name" value="Bact_Sigma-Reg"/>
</dbReference>
<feature type="transmembrane region" description="Helical" evidence="2">
    <location>
        <begin position="266"/>
        <end position="288"/>
    </location>
</feature>
<dbReference type="SMART" id="SM00331">
    <property type="entry name" value="PP2C_SIG"/>
    <property type="match status" value="1"/>
</dbReference>
<evidence type="ECO:0000256" key="1">
    <source>
        <dbReference type="ARBA" id="ARBA00022801"/>
    </source>
</evidence>
<feature type="transmembrane region" description="Helical" evidence="2">
    <location>
        <begin position="200"/>
        <end position="220"/>
    </location>
</feature>
<name>A0A9E2L184_9SPIR</name>
<protein>
    <submittedName>
        <fullName evidence="4">Serine/threonine-protein phosphatase</fullName>
    </submittedName>
</protein>
<evidence type="ECO:0000313" key="4">
    <source>
        <dbReference type="EMBL" id="MBU3848982.1"/>
    </source>
</evidence>
<reference evidence="4" key="2">
    <citation type="submission" date="2021-04" db="EMBL/GenBank/DDBJ databases">
        <authorList>
            <person name="Gilroy R."/>
        </authorList>
    </citation>
    <scope>NUCLEOTIDE SEQUENCE</scope>
    <source>
        <strain evidence="4">Gambia15-2214</strain>
    </source>
</reference>
<dbReference type="Gene3D" id="3.60.40.10">
    <property type="entry name" value="PPM-type phosphatase domain"/>
    <property type="match status" value="1"/>
</dbReference>
<evidence type="ECO:0000259" key="3">
    <source>
        <dbReference type="SMART" id="SM00331"/>
    </source>
</evidence>
<reference evidence="4" key="1">
    <citation type="journal article" date="2021" name="PeerJ">
        <title>Extensive microbial diversity within the chicken gut microbiome revealed by metagenomics and culture.</title>
        <authorList>
            <person name="Gilroy R."/>
            <person name="Ravi A."/>
            <person name="Getino M."/>
            <person name="Pursley I."/>
            <person name="Horton D.L."/>
            <person name="Alikhan N.F."/>
            <person name="Baker D."/>
            <person name="Gharbi K."/>
            <person name="Hall N."/>
            <person name="Watson M."/>
            <person name="Adriaenssens E.M."/>
            <person name="Foster-Nyarko E."/>
            <person name="Jarju S."/>
            <person name="Secka A."/>
            <person name="Antonio M."/>
            <person name="Oren A."/>
            <person name="Chaudhuri R.R."/>
            <person name="La Ragione R."/>
            <person name="Hildebrand F."/>
            <person name="Pallen M.J."/>
        </authorList>
    </citation>
    <scope>NUCLEOTIDE SEQUENCE</scope>
    <source>
        <strain evidence="4">Gambia15-2214</strain>
    </source>
</reference>
<dbReference type="Pfam" id="PF07228">
    <property type="entry name" value="SpoIIE"/>
    <property type="match status" value="1"/>
</dbReference>
<dbReference type="PANTHER" id="PTHR43156">
    <property type="entry name" value="STAGE II SPORULATION PROTEIN E-RELATED"/>
    <property type="match status" value="1"/>
</dbReference>
<evidence type="ECO:0000313" key="5">
    <source>
        <dbReference type="Proteomes" id="UP000823914"/>
    </source>
</evidence>
<proteinExistence type="predicted"/>
<keyword evidence="2" id="KW-1133">Transmembrane helix</keyword>
<dbReference type="GO" id="GO:0016791">
    <property type="term" value="F:phosphatase activity"/>
    <property type="evidence" value="ECO:0007669"/>
    <property type="project" value="TreeGrafter"/>
</dbReference>
<keyword evidence="2" id="KW-0812">Transmembrane</keyword>
<dbReference type="InterPro" id="IPR036457">
    <property type="entry name" value="PPM-type-like_dom_sf"/>
</dbReference>
<feature type="transmembrane region" description="Helical" evidence="2">
    <location>
        <begin position="241"/>
        <end position="260"/>
    </location>
</feature>
<dbReference type="EMBL" id="JAHLFV010000006">
    <property type="protein sequence ID" value="MBU3848982.1"/>
    <property type="molecule type" value="Genomic_DNA"/>
</dbReference>
<keyword evidence="1" id="KW-0378">Hydrolase</keyword>
<feature type="domain" description="PPM-type phosphatase" evidence="3">
    <location>
        <begin position="492"/>
        <end position="710"/>
    </location>
</feature>
<evidence type="ECO:0000256" key="2">
    <source>
        <dbReference type="SAM" id="Phobius"/>
    </source>
</evidence>
<dbReference type="InterPro" id="IPR001932">
    <property type="entry name" value="PPM-type_phosphatase-like_dom"/>
</dbReference>